<keyword evidence="3" id="KW-1185">Reference proteome</keyword>
<gene>
    <name evidence="2" type="ORF">LS72_005095</name>
</gene>
<comment type="caution">
    <text evidence="2">The sequence shown here is derived from an EMBL/GenBank/DDBJ whole genome shotgun (WGS) entry which is preliminary data.</text>
</comment>
<name>A0A4U8UEN6_9HELI</name>
<organism evidence="2 3">
    <name type="scientific">Helicobacter apodemus</name>
    <dbReference type="NCBI Taxonomy" id="135569"/>
    <lineage>
        <taxon>Bacteria</taxon>
        <taxon>Pseudomonadati</taxon>
        <taxon>Campylobacterota</taxon>
        <taxon>Epsilonproteobacteria</taxon>
        <taxon>Campylobacterales</taxon>
        <taxon>Helicobacteraceae</taxon>
        <taxon>Helicobacter</taxon>
    </lineage>
</organism>
<dbReference type="RefSeq" id="WP_034554827.1">
    <property type="nucleotide sequence ID" value="NZ_JRPC02000011.1"/>
</dbReference>
<dbReference type="Proteomes" id="UP000029920">
    <property type="component" value="Unassembled WGS sequence"/>
</dbReference>
<reference evidence="2 3" key="1">
    <citation type="journal article" date="2014" name="Genome Announc.">
        <title>Draft genome sequences of eight enterohepatic helicobacter species isolated from both laboratory and wild rodents.</title>
        <authorList>
            <person name="Sheh A."/>
            <person name="Shen Z."/>
            <person name="Fox J.G."/>
        </authorList>
    </citation>
    <scope>NUCLEOTIDE SEQUENCE [LARGE SCALE GENOMIC DNA]</scope>
    <source>
        <strain evidence="2 3">MIT-03-7007</strain>
    </source>
</reference>
<proteinExistence type="predicted"/>
<protein>
    <submittedName>
        <fullName evidence="2">Uncharacterized protein</fullName>
    </submittedName>
</protein>
<evidence type="ECO:0000313" key="3">
    <source>
        <dbReference type="Proteomes" id="UP000029920"/>
    </source>
</evidence>
<feature type="region of interest" description="Disordered" evidence="1">
    <location>
        <begin position="48"/>
        <end position="75"/>
    </location>
</feature>
<dbReference type="AlphaFoldDB" id="A0A4U8UEN6"/>
<dbReference type="EMBL" id="JRPC02000011">
    <property type="protein sequence ID" value="TLE15937.1"/>
    <property type="molecule type" value="Genomic_DNA"/>
</dbReference>
<sequence length="75" mass="8639">MPTEDSKSISAEEKPLKLFNPYERYTPDEIRAFNEAYFQNLLQETEISGLEPTSDYDEEGNPIEYSEVKSGNQSK</sequence>
<accession>A0A4U8UEN6</accession>
<evidence type="ECO:0000313" key="2">
    <source>
        <dbReference type="EMBL" id="TLE15937.1"/>
    </source>
</evidence>
<evidence type="ECO:0000256" key="1">
    <source>
        <dbReference type="SAM" id="MobiDB-lite"/>
    </source>
</evidence>